<evidence type="ECO:0008006" key="6">
    <source>
        <dbReference type="Google" id="ProtNLM"/>
    </source>
</evidence>
<dbReference type="Gene3D" id="3.20.20.70">
    <property type="entry name" value="Aldolase class I"/>
    <property type="match status" value="1"/>
</dbReference>
<evidence type="ECO:0000313" key="5">
    <source>
        <dbReference type="EMBL" id="VBB43270.1"/>
    </source>
</evidence>
<evidence type="ECO:0000256" key="4">
    <source>
        <dbReference type="ARBA" id="ARBA00022833"/>
    </source>
</evidence>
<keyword evidence="4" id="KW-0862">Zinc</keyword>
<evidence type="ECO:0000256" key="2">
    <source>
        <dbReference type="ARBA" id="ARBA00022679"/>
    </source>
</evidence>
<dbReference type="InterPro" id="IPR008567">
    <property type="entry name" value="BKACE"/>
</dbReference>
<accession>A0A653A5G2</accession>
<comment type="cofactor">
    <cofactor evidence="1">
        <name>Zn(2+)</name>
        <dbReference type="ChEBI" id="CHEBI:29105"/>
    </cofactor>
</comment>
<name>A0A653A5G2_UNCDX</name>
<dbReference type="GO" id="GO:0043720">
    <property type="term" value="F:3-keto-5-aminohexanoate cleavage activity"/>
    <property type="evidence" value="ECO:0007669"/>
    <property type="project" value="InterPro"/>
</dbReference>
<dbReference type="Pfam" id="PF05853">
    <property type="entry name" value="BKACE"/>
    <property type="match status" value="1"/>
</dbReference>
<keyword evidence="3" id="KW-0479">Metal-binding</keyword>
<dbReference type="PANTHER" id="PTHR37418">
    <property type="entry name" value="3-KETO-5-AMINOHEXANOATE CLEAVAGE ENZYME-RELATED"/>
    <property type="match status" value="1"/>
</dbReference>
<evidence type="ECO:0000256" key="1">
    <source>
        <dbReference type="ARBA" id="ARBA00001947"/>
    </source>
</evidence>
<proteinExistence type="predicted"/>
<organism evidence="5">
    <name type="scientific">Uncultured Desulfatiglans sp</name>
    <dbReference type="NCBI Taxonomy" id="1748965"/>
    <lineage>
        <taxon>Bacteria</taxon>
        <taxon>Pseudomonadati</taxon>
        <taxon>Thermodesulfobacteriota</taxon>
        <taxon>Desulfobacteria</taxon>
        <taxon>Desulfatiglandales</taxon>
        <taxon>Desulfatiglandaceae</taxon>
        <taxon>Desulfatiglans</taxon>
        <taxon>environmental samples</taxon>
    </lineage>
</organism>
<dbReference type="PANTHER" id="PTHR37418:SF2">
    <property type="entry name" value="3-KETO-5-AMINOHEXANOATE CLEAVAGE ENZYME"/>
    <property type="match status" value="1"/>
</dbReference>
<evidence type="ECO:0000256" key="3">
    <source>
        <dbReference type="ARBA" id="ARBA00022723"/>
    </source>
</evidence>
<gene>
    <name evidence="5" type="ORF">TRIP_B250365</name>
</gene>
<dbReference type="AlphaFoldDB" id="A0A653A5G2"/>
<dbReference type="InterPro" id="IPR013785">
    <property type="entry name" value="Aldolase_TIM"/>
</dbReference>
<dbReference type="GO" id="GO:0046872">
    <property type="term" value="F:metal ion binding"/>
    <property type="evidence" value="ECO:0007669"/>
    <property type="project" value="UniProtKB-KW"/>
</dbReference>
<dbReference type="EMBL" id="UPXX01000018">
    <property type="protein sequence ID" value="VBB43270.1"/>
    <property type="molecule type" value="Genomic_DNA"/>
</dbReference>
<keyword evidence="2" id="KW-0808">Transferase</keyword>
<sequence length="207" mass="23059">MEATVEAYEAGASIVHLHPRNPYTGKGENRPEWYAEAVSGIRERCDIIVNVSTGGMGRRVDGDWLYKEIPEESVKGRIGVIPVLVANPETKPDIASFNAGSPVIDIYNRKTDEFLLKFVMVQSFPDMVHMAQVMKEHGVKPELECYDIGMINNCKVLKELGYLEEPLYFQCVLGVLGQIPATVENLQYNDHDVPGFGVGPSYLVEIN</sequence>
<reference evidence="5" key="1">
    <citation type="submission" date="2018-07" db="EMBL/GenBank/DDBJ databases">
        <authorList>
            <consortium name="Genoscope - CEA"/>
            <person name="William W."/>
        </authorList>
    </citation>
    <scope>NUCLEOTIDE SEQUENCE</scope>
    <source>
        <strain evidence="5">IK1</strain>
    </source>
</reference>
<protein>
    <recommendedName>
        <fullName evidence="6">3-keto-5-aminohexanoate cleavage enzyme</fullName>
    </recommendedName>
</protein>